<keyword evidence="3" id="KW-1185">Reference proteome</keyword>
<dbReference type="InterPro" id="IPR001763">
    <property type="entry name" value="Rhodanese-like_dom"/>
</dbReference>
<dbReference type="CDD" id="cd00158">
    <property type="entry name" value="RHOD"/>
    <property type="match status" value="1"/>
</dbReference>
<name>A0AAD2PY79_9STRA</name>
<dbReference type="InterPro" id="IPR036873">
    <property type="entry name" value="Rhodanese-like_dom_sf"/>
</dbReference>
<evidence type="ECO:0000259" key="1">
    <source>
        <dbReference type="PROSITE" id="PS50206"/>
    </source>
</evidence>
<accession>A0AAD2PY79</accession>
<proteinExistence type="predicted"/>
<sequence length="100" mass="10053">MGNSASGEELSAALKQGAMIVDVRSPGEFAGGHATGAVNYPLGGLASKMDTLKQTGKPVVFCCASGGRSGSATDMAKGVLPQEVINGGPWQNVQKVVSSM</sequence>
<dbReference type="InterPro" id="IPR050229">
    <property type="entry name" value="GlpE_sulfurtransferase"/>
</dbReference>
<dbReference type="Proteomes" id="UP001295423">
    <property type="component" value="Unassembled WGS sequence"/>
</dbReference>
<dbReference type="PANTHER" id="PTHR43031:SF17">
    <property type="entry name" value="SULFURTRANSFERASE YTWF-RELATED"/>
    <property type="match status" value="1"/>
</dbReference>
<evidence type="ECO:0000313" key="3">
    <source>
        <dbReference type="Proteomes" id="UP001295423"/>
    </source>
</evidence>
<dbReference type="PANTHER" id="PTHR43031">
    <property type="entry name" value="FAD-DEPENDENT OXIDOREDUCTASE"/>
    <property type="match status" value="1"/>
</dbReference>
<dbReference type="PROSITE" id="PS50206">
    <property type="entry name" value="RHODANESE_3"/>
    <property type="match status" value="1"/>
</dbReference>
<gene>
    <name evidence="2" type="ORF">CYCCA115_LOCUS24362</name>
</gene>
<protein>
    <recommendedName>
        <fullName evidence="1">Rhodanese domain-containing protein</fullName>
    </recommendedName>
</protein>
<evidence type="ECO:0000313" key="2">
    <source>
        <dbReference type="EMBL" id="CAJ1970343.1"/>
    </source>
</evidence>
<feature type="domain" description="Rhodanese" evidence="1">
    <location>
        <begin position="14"/>
        <end position="92"/>
    </location>
</feature>
<comment type="caution">
    <text evidence="2">The sequence shown here is derived from an EMBL/GenBank/DDBJ whole genome shotgun (WGS) entry which is preliminary data.</text>
</comment>
<dbReference type="AlphaFoldDB" id="A0AAD2PY79"/>
<dbReference type="EMBL" id="CAKOGP040002502">
    <property type="protein sequence ID" value="CAJ1970343.1"/>
    <property type="molecule type" value="Genomic_DNA"/>
</dbReference>
<reference evidence="2" key="1">
    <citation type="submission" date="2023-08" db="EMBL/GenBank/DDBJ databases">
        <authorList>
            <person name="Audoor S."/>
            <person name="Bilcke G."/>
        </authorList>
    </citation>
    <scope>NUCLEOTIDE SEQUENCE</scope>
</reference>
<organism evidence="2 3">
    <name type="scientific">Cylindrotheca closterium</name>
    <dbReference type="NCBI Taxonomy" id="2856"/>
    <lineage>
        <taxon>Eukaryota</taxon>
        <taxon>Sar</taxon>
        <taxon>Stramenopiles</taxon>
        <taxon>Ochrophyta</taxon>
        <taxon>Bacillariophyta</taxon>
        <taxon>Bacillariophyceae</taxon>
        <taxon>Bacillariophycidae</taxon>
        <taxon>Bacillariales</taxon>
        <taxon>Bacillariaceae</taxon>
        <taxon>Cylindrotheca</taxon>
    </lineage>
</organism>
<dbReference type="Gene3D" id="3.40.250.10">
    <property type="entry name" value="Rhodanese-like domain"/>
    <property type="match status" value="1"/>
</dbReference>
<dbReference type="Pfam" id="PF00581">
    <property type="entry name" value="Rhodanese"/>
    <property type="match status" value="1"/>
</dbReference>
<dbReference type="SUPFAM" id="SSF52821">
    <property type="entry name" value="Rhodanese/Cell cycle control phosphatase"/>
    <property type="match status" value="1"/>
</dbReference>
<dbReference type="SMART" id="SM00450">
    <property type="entry name" value="RHOD"/>
    <property type="match status" value="1"/>
</dbReference>